<evidence type="ECO:0000313" key="2">
    <source>
        <dbReference type="EMBL" id="ELY93767.1"/>
    </source>
</evidence>
<dbReference type="Pfam" id="PF13193">
    <property type="entry name" value="AMP-binding_C"/>
    <property type="match status" value="1"/>
</dbReference>
<evidence type="ECO:0000259" key="1">
    <source>
        <dbReference type="Pfam" id="PF13193"/>
    </source>
</evidence>
<dbReference type="STRING" id="1230458.C484_07801"/>
<sequence>MTIIGRDDDVITIGNRRIGTAELEAAITTVDGVTEAAAVAERTAGETALCVFATLEQGQQDRTAIRNAVADAVAEHVGEFARPTSVVFTPELPETYSGKTMYRLLECIVNDRPPTDSDTLRNPEIVGELTTIWNQE</sequence>
<keyword evidence="2" id="KW-0436">Ligase</keyword>
<protein>
    <submittedName>
        <fullName evidence="2">Acetate/CoA ligase</fullName>
    </submittedName>
</protein>
<proteinExistence type="predicted"/>
<dbReference type="PATRIC" id="fig|1230458.4.peg.1560"/>
<comment type="caution">
    <text evidence="2">The sequence shown here is derived from an EMBL/GenBank/DDBJ whole genome shotgun (WGS) entry which is preliminary data.</text>
</comment>
<dbReference type="PANTHER" id="PTHR24095:SF14">
    <property type="entry name" value="ACETYL-COENZYME A SYNTHETASE 1"/>
    <property type="match status" value="1"/>
</dbReference>
<dbReference type="SUPFAM" id="SSF56801">
    <property type="entry name" value="Acetyl-CoA synthetase-like"/>
    <property type="match status" value="1"/>
</dbReference>
<dbReference type="Proteomes" id="UP000011648">
    <property type="component" value="Unassembled WGS sequence"/>
</dbReference>
<gene>
    <name evidence="2" type="ORF">C484_07801</name>
</gene>
<evidence type="ECO:0000313" key="3">
    <source>
        <dbReference type="Proteomes" id="UP000011648"/>
    </source>
</evidence>
<dbReference type="InterPro" id="IPR025110">
    <property type="entry name" value="AMP-bd_C"/>
</dbReference>
<feature type="domain" description="AMP-binding enzyme C-terminal" evidence="1">
    <location>
        <begin position="22"/>
        <end position="99"/>
    </location>
</feature>
<dbReference type="Gene3D" id="3.30.300.30">
    <property type="match status" value="1"/>
</dbReference>
<name>M0A798_9EURY</name>
<dbReference type="GO" id="GO:0006085">
    <property type="term" value="P:acetyl-CoA biosynthetic process"/>
    <property type="evidence" value="ECO:0007669"/>
    <property type="project" value="TreeGrafter"/>
</dbReference>
<dbReference type="InterPro" id="IPR045851">
    <property type="entry name" value="AMP-bd_C_sf"/>
</dbReference>
<dbReference type="GO" id="GO:0003987">
    <property type="term" value="F:acetate-CoA ligase activity"/>
    <property type="evidence" value="ECO:0007669"/>
    <property type="project" value="TreeGrafter"/>
</dbReference>
<organism evidence="2 3">
    <name type="scientific">Natrialba taiwanensis DSM 12281</name>
    <dbReference type="NCBI Taxonomy" id="1230458"/>
    <lineage>
        <taxon>Archaea</taxon>
        <taxon>Methanobacteriati</taxon>
        <taxon>Methanobacteriota</taxon>
        <taxon>Stenosarchaea group</taxon>
        <taxon>Halobacteria</taxon>
        <taxon>Halobacteriales</taxon>
        <taxon>Natrialbaceae</taxon>
        <taxon>Natrialba</taxon>
    </lineage>
</organism>
<keyword evidence="3" id="KW-1185">Reference proteome</keyword>
<dbReference type="AlphaFoldDB" id="M0A798"/>
<accession>M0A798</accession>
<dbReference type="RefSeq" id="WP_006825357.1">
    <property type="nucleotide sequence ID" value="NZ_AOIL01000019.1"/>
</dbReference>
<reference evidence="2 3" key="1">
    <citation type="journal article" date="2014" name="PLoS Genet.">
        <title>Phylogenetically driven sequencing of extremely halophilic archaea reveals strategies for static and dynamic osmo-response.</title>
        <authorList>
            <person name="Becker E.A."/>
            <person name="Seitzer P.M."/>
            <person name="Tritt A."/>
            <person name="Larsen D."/>
            <person name="Krusor M."/>
            <person name="Yao A.I."/>
            <person name="Wu D."/>
            <person name="Madern D."/>
            <person name="Eisen J.A."/>
            <person name="Darling A.E."/>
            <person name="Facciotti M.T."/>
        </authorList>
    </citation>
    <scope>NUCLEOTIDE SEQUENCE [LARGE SCALE GENOMIC DNA]</scope>
    <source>
        <strain evidence="2 3">DSM 12281</strain>
    </source>
</reference>
<dbReference type="EMBL" id="AOIL01000019">
    <property type="protein sequence ID" value="ELY93767.1"/>
    <property type="molecule type" value="Genomic_DNA"/>
</dbReference>
<dbReference type="PANTHER" id="PTHR24095">
    <property type="entry name" value="ACETYL-COENZYME A SYNTHETASE"/>
    <property type="match status" value="1"/>
</dbReference>